<organism evidence="1 2">
    <name type="scientific">Ruminococcus bromii</name>
    <dbReference type="NCBI Taxonomy" id="40518"/>
    <lineage>
        <taxon>Bacteria</taxon>
        <taxon>Bacillati</taxon>
        <taxon>Bacillota</taxon>
        <taxon>Clostridia</taxon>
        <taxon>Eubacteriales</taxon>
        <taxon>Oscillospiraceae</taxon>
        <taxon>Ruminococcus</taxon>
    </lineage>
</organism>
<name>A0A2N0UZP1_9FIRM</name>
<reference evidence="1" key="1">
    <citation type="journal article" date="2018" name="Environ. Microbiol.">
        <title>Sporulation capability and amylosome conservation among diverse human colonic and rumen isolates of the keystone starch-degrader Ruminococcus bromii.</title>
        <authorList>
            <person name="Mukhopadhya I."/>
            <person name="Morais S."/>
            <person name="Laverde-Gomez J."/>
            <person name="Sheridan P.O."/>
            <person name="Walker A.W."/>
            <person name="Kelly W."/>
            <person name="Klieve A.V."/>
            <person name="Ouwerkerk D."/>
            <person name="Duncan S.H."/>
            <person name="Louis P."/>
            <person name="Koropatkin N."/>
            <person name="Cockburn D."/>
            <person name="Kibler R."/>
            <person name="Cooper P.J."/>
            <person name="Sandoval C."/>
            <person name="Crost E."/>
            <person name="Juge N."/>
            <person name="Bayer E.A."/>
            <person name="Flint H.J."/>
        </authorList>
    </citation>
    <scope>NUCLEOTIDE SEQUENCE [LARGE SCALE GENOMIC DNA]</scope>
    <source>
        <strain evidence="1">ATCC 27255</strain>
    </source>
</reference>
<evidence type="ECO:0000313" key="1">
    <source>
        <dbReference type="EMBL" id="PKD32452.1"/>
    </source>
</evidence>
<protein>
    <recommendedName>
        <fullName evidence="3">Immunity protein 30 domain-containing protein</fullName>
    </recommendedName>
</protein>
<accession>A0A2N0UZP1</accession>
<evidence type="ECO:0000313" key="2">
    <source>
        <dbReference type="Proteomes" id="UP000233425"/>
    </source>
</evidence>
<gene>
    <name evidence="1" type="ORF">RBATCC27255_00401</name>
</gene>
<dbReference type="EMBL" id="NNSR01000026">
    <property type="protein sequence ID" value="PKD32452.1"/>
    <property type="molecule type" value="Genomic_DNA"/>
</dbReference>
<dbReference type="Proteomes" id="UP000233425">
    <property type="component" value="Unassembled WGS sequence"/>
</dbReference>
<dbReference type="AlphaFoldDB" id="A0A2N0UZP1"/>
<keyword evidence="2" id="KW-1185">Reference proteome</keyword>
<proteinExistence type="predicted"/>
<dbReference type="RefSeq" id="WP_101028510.1">
    <property type="nucleotide sequence ID" value="NZ_CABMMZ010000026.1"/>
</dbReference>
<evidence type="ECO:0008006" key="3">
    <source>
        <dbReference type="Google" id="ProtNLM"/>
    </source>
</evidence>
<comment type="caution">
    <text evidence="1">The sequence shown here is derived from an EMBL/GenBank/DDBJ whole genome shotgun (WGS) entry which is preliminary data.</text>
</comment>
<sequence length="134" mass="16083">MTNFKELKNKIKHGDFQFVYDELKKSDFEYTLENIEKEFSSVDNRDMFCYLLYVVSNENTPKHTILLCDYLMYSGTFFYNRETVIKYLLDNCLVKSGNDITLIEWILSMYEYNPDSPYNEKEIANFNCIYDSLK</sequence>